<dbReference type="NCBIfam" id="TIGR03361">
    <property type="entry name" value="VI_Rhs_Vgr"/>
    <property type="match status" value="1"/>
</dbReference>
<dbReference type="AlphaFoldDB" id="A0ABD5LB22"/>
<evidence type="ECO:0000259" key="4">
    <source>
        <dbReference type="Pfam" id="PF10106"/>
    </source>
</evidence>
<dbReference type="RefSeq" id="WP_249999602.1">
    <property type="nucleotide sequence ID" value="NZ_CP095443.1"/>
</dbReference>
<dbReference type="SUPFAM" id="SSF69279">
    <property type="entry name" value="Phage tail proteins"/>
    <property type="match status" value="2"/>
</dbReference>
<evidence type="ECO:0000313" key="6">
    <source>
        <dbReference type="EMBL" id="MER5077970.1"/>
    </source>
</evidence>
<feature type="domain" description="DUF2345" evidence="4">
    <location>
        <begin position="630"/>
        <end position="777"/>
    </location>
</feature>
<evidence type="ECO:0000259" key="5">
    <source>
        <dbReference type="Pfam" id="PF13296"/>
    </source>
</evidence>
<sequence length="915" mass="103567">MSLVDTVKRTFQSHNRYHLKIQDCQFTLDVEHFIGREAISETYRYQITFTSTEKNLQAQQFLRRTAHFTFSSPTIPLTALNTLDEPQKHIHGVVTHFKRLSGSADEAQYQIVIEPFVSLLRHQMRSHRFFLNKSVPDVIDLILREHDMKGWEFEFHLQRQYPKREQINQINESDWQFIERLLSEVGIFYSFSLQPDTKTEVIHFGDSQRAYVYDLKLPLNSPSGMNDNGVESVWELSLCHQVVERSVTTKDYNHRQAMQTLQSIETDMTRGEGDDINYGDVYHYKPRHLERGEKYQPETETAHFWSRLDHERFLARQTLLRGKSNSPRLTPLMIFKVIDSQLPSTLPTDFQSEILITRLRFSGSRSSALVIQFDAAPYTEALCWRPTLKPHPVIAGTLMARITSAKSHDIYAHQNEHGFYWVKFDADRDEKPTGYESMPVRLAKPYAGDTYGMHFPLIQGTEVAVAFHEGDPDRPYIAHALHDSHRPDHITDKNNTRNVIRTPANNKLRMEDKRGEEHIKLSTEYGGKSQLNLGHLVNQGREKRGDGFELRTDSWGAIRAGKGLFISTDLRTKASSEQLDMREAKQQLDMREAKQQLDDALNLVSSLREAAEVAKAELADLNAQQTLLTQSIQELQQAALLLSAPAGIALTSPKTVQASSGENITLTAHKQADISVGKKITLAAGKAISLFAHTLGIKAFTAKGRVEIQAQSDEMHLTSLKDMTVTSTGGKTVVAAKDELLLTCGGAYIRLKGGQIEYGSPSNQTVKATNWVVEGPASMDVTHPQFPQSMPKQTLRFQLSASPQSAMMSRAFEPYTLYANGALLTQGVTDEHGNIQIEHDVSIAKYRVELMDGENFDIHLQPEKDEPDEEDVAQQGFRVIEPPLNMMDKSEAGLPHKSVFHRLLNPLLNPDDTTK</sequence>
<dbReference type="InterPro" id="IPR017847">
    <property type="entry name" value="T6SS_RhsGE_Vgr_subset"/>
</dbReference>
<dbReference type="InterPro" id="IPR006533">
    <property type="entry name" value="T6SS_Vgr_RhsGE"/>
</dbReference>
<name>A0ABD5LB22_PROST</name>
<feature type="coiled-coil region" evidence="2">
    <location>
        <begin position="583"/>
        <end position="638"/>
    </location>
</feature>
<dbReference type="SUPFAM" id="SSF69255">
    <property type="entry name" value="gp5 N-terminal domain-like"/>
    <property type="match status" value="1"/>
</dbReference>
<dbReference type="InterPro" id="IPR006531">
    <property type="entry name" value="Gp5/Vgr_OB"/>
</dbReference>
<dbReference type="Pfam" id="PF13296">
    <property type="entry name" value="T6SS_Vgr"/>
    <property type="match status" value="1"/>
</dbReference>
<dbReference type="Pfam" id="PF04717">
    <property type="entry name" value="Phage_base_V"/>
    <property type="match status" value="1"/>
</dbReference>
<dbReference type="InterPro" id="IPR028244">
    <property type="entry name" value="T6SS_Rhs_Vgr_dom"/>
</dbReference>
<dbReference type="Pfam" id="PF05954">
    <property type="entry name" value="Phage_GPD"/>
    <property type="match status" value="1"/>
</dbReference>
<dbReference type="Gene3D" id="4.10.220.110">
    <property type="match status" value="1"/>
</dbReference>
<keyword evidence="2" id="KW-0175">Coiled coil</keyword>
<gene>
    <name evidence="6" type="primary">vgrG</name>
    <name evidence="6" type="ORF">KDV35_14020</name>
</gene>
<dbReference type="Gene3D" id="2.30.110.50">
    <property type="match status" value="1"/>
</dbReference>
<dbReference type="NCBIfam" id="TIGR01646">
    <property type="entry name" value="vgr_GE"/>
    <property type="match status" value="1"/>
</dbReference>
<dbReference type="Pfam" id="PF10106">
    <property type="entry name" value="DUF2345"/>
    <property type="match status" value="1"/>
</dbReference>
<protein>
    <submittedName>
        <fullName evidence="6">Type VI secretion system tip protein VgrG</fullName>
    </submittedName>
</protein>
<reference evidence="6 7" key="1">
    <citation type="submission" date="2021-04" db="EMBL/GenBank/DDBJ databases">
        <title>Determining the burden of carbapenem-resistant Enterobacterales from a tertiary public heath setting in Bangladesh: a clinical, epidemiological, and molecular study.</title>
        <authorList>
            <person name="Farzana R."/>
            <person name="Walsh T.R."/>
        </authorList>
    </citation>
    <scope>NUCLEOTIDE SEQUENCE [LARGE SCALE GENOMIC DNA]</scope>
    <source>
        <strain evidence="7">dmpro_s316</strain>
    </source>
</reference>
<accession>A0ABD5LB22</accession>
<organism evidence="6 7">
    <name type="scientific">Providencia stuartii</name>
    <dbReference type="NCBI Taxonomy" id="588"/>
    <lineage>
        <taxon>Bacteria</taxon>
        <taxon>Pseudomonadati</taxon>
        <taxon>Pseudomonadota</taxon>
        <taxon>Gammaproteobacteria</taxon>
        <taxon>Enterobacterales</taxon>
        <taxon>Morganellaceae</taxon>
        <taxon>Providencia</taxon>
    </lineage>
</organism>
<dbReference type="InterPro" id="IPR037026">
    <property type="entry name" value="Vgr_OB-fold_dom_sf"/>
</dbReference>
<dbReference type="Gene3D" id="2.40.50.230">
    <property type="entry name" value="Gp5 N-terminal domain"/>
    <property type="match status" value="1"/>
</dbReference>
<evidence type="ECO:0000256" key="2">
    <source>
        <dbReference type="SAM" id="Coils"/>
    </source>
</evidence>
<comment type="caution">
    <text evidence="6">The sequence shown here is derived from an EMBL/GenBank/DDBJ whole genome shotgun (WGS) entry which is preliminary data.</text>
</comment>
<dbReference type="Proteomes" id="UP001495779">
    <property type="component" value="Unassembled WGS sequence"/>
</dbReference>
<comment type="similarity">
    <text evidence="1">Belongs to the VgrG protein family.</text>
</comment>
<evidence type="ECO:0000259" key="3">
    <source>
        <dbReference type="Pfam" id="PF04717"/>
    </source>
</evidence>
<feature type="domain" description="Gp5/Type VI secretion system Vgr protein OB-fold" evidence="3">
    <location>
        <begin position="439"/>
        <end position="481"/>
    </location>
</feature>
<feature type="domain" description="Putative type VI secretion system Rhs element associated Vgr" evidence="5">
    <location>
        <begin position="501"/>
        <end position="597"/>
    </location>
</feature>
<evidence type="ECO:0000313" key="7">
    <source>
        <dbReference type="Proteomes" id="UP001495779"/>
    </source>
</evidence>
<dbReference type="InterPro" id="IPR018769">
    <property type="entry name" value="VgrG2_DUF2345"/>
</dbReference>
<dbReference type="Gene3D" id="3.55.50.10">
    <property type="entry name" value="Baseplate protein-like domains"/>
    <property type="match status" value="1"/>
</dbReference>
<evidence type="ECO:0000256" key="1">
    <source>
        <dbReference type="ARBA" id="ARBA00005558"/>
    </source>
</evidence>
<dbReference type="EMBL" id="JAGSRH010000021">
    <property type="protein sequence ID" value="MER5077970.1"/>
    <property type="molecule type" value="Genomic_DNA"/>
</dbReference>
<proteinExistence type="inferred from homology"/>